<dbReference type="InParanoid" id="D8RZB1"/>
<dbReference type="SUPFAM" id="SSF57997">
    <property type="entry name" value="Tropomyosin"/>
    <property type="match status" value="1"/>
</dbReference>
<dbReference type="Pfam" id="PF05911">
    <property type="entry name" value="FPP"/>
    <property type="match status" value="1"/>
</dbReference>
<dbReference type="InterPro" id="IPR008587">
    <property type="entry name" value="FPP_plant"/>
</dbReference>
<proteinExistence type="inferred from homology"/>
<organism evidence="6">
    <name type="scientific">Selaginella moellendorffii</name>
    <name type="common">Spikemoss</name>
    <dbReference type="NCBI Taxonomy" id="88036"/>
    <lineage>
        <taxon>Eukaryota</taxon>
        <taxon>Viridiplantae</taxon>
        <taxon>Streptophyta</taxon>
        <taxon>Embryophyta</taxon>
        <taxon>Tracheophyta</taxon>
        <taxon>Lycopodiopsida</taxon>
        <taxon>Selaginellales</taxon>
        <taxon>Selaginellaceae</taxon>
        <taxon>Selaginella</taxon>
    </lineage>
</organism>
<dbReference type="FunCoup" id="D8RZB1">
    <property type="interactions" value="1484"/>
</dbReference>
<dbReference type="Gramene" id="EFJ22580">
    <property type="protein sequence ID" value="EFJ22580"/>
    <property type="gene ID" value="SELMODRAFT_104884"/>
</dbReference>
<dbReference type="PANTHER" id="PTHR31580">
    <property type="entry name" value="FILAMENT-LIKE PLANT PROTEIN 4"/>
    <property type="match status" value="1"/>
</dbReference>
<evidence type="ECO:0000313" key="6">
    <source>
        <dbReference type="Proteomes" id="UP000001514"/>
    </source>
</evidence>
<dbReference type="KEGG" id="smo:SELMODRAFT_104884"/>
<feature type="coiled-coil region" evidence="3">
    <location>
        <begin position="154"/>
        <end position="202"/>
    </location>
</feature>
<evidence type="ECO:0000256" key="2">
    <source>
        <dbReference type="ARBA" id="ARBA00023054"/>
    </source>
</evidence>
<dbReference type="EMBL" id="GL377595">
    <property type="protein sequence ID" value="EFJ22580.1"/>
    <property type="molecule type" value="Genomic_DNA"/>
</dbReference>
<dbReference type="HOGENOM" id="CLU_080892_0_0_1"/>
<dbReference type="PANTHER" id="PTHR31580:SF4">
    <property type="entry name" value="FILAMENT-LIKE PLANT PROTEIN 6"/>
    <property type="match status" value="1"/>
</dbReference>
<gene>
    <name evidence="5" type="ORF">SELMODRAFT_104884</name>
</gene>
<dbReference type="eggNOG" id="ENOG502QU34">
    <property type="taxonomic scope" value="Eukaryota"/>
</dbReference>
<feature type="compositionally biased region" description="Basic and acidic residues" evidence="4">
    <location>
        <begin position="92"/>
        <end position="110"/>
    </location>
</feature>
<dbReference type="Gene3D" id="6.10.140.920">
    <property type="match status" value="1"/>
</dbReference>
<feature type="region of interest" description="Disordered" evidence="4">
    <location>
        <begin position="83"/>
        <end position="110"/>
    </location>
</feature>
<keyword evidence="2 3" id="KW-0175">Coiled coil</keyword>
<name>D8RZB1_SELML</name>
<comment type="similarity">
    <text evidence="1">Belongs to the FPP family.</text>
</comment>
<reference evidence="5 6" key="1">
    <citation type="journal article" date="2011" name="Science">
        <title>The Selaginella genome identifies genetic changes associated with the evolution of vascular plants.</title>
        <authorList>
            <person name="Banks J.A."/>
            <person name="Nishiyama T."/>
            <person name="Hasebe M."/>
            <person name="Bowman J.L."/>
            <person name="Gribskov M."/>
            <person name="dePamphilis C."/>
            <person name="Albert V.A."/>
            <person name="Aono N."/>
            <person name="Aoyama T."/>
            <person name="Ambrose B.A."/>
            <person name="Ashton N.W."/>
            <person name="Axtell M.J."/>
            <person name="Barker E."/>
            <person name="Barker M.S."/>
            <person name="Bennetzen J.L."/>
            <person name="Bonawitz N.D."/>
            <person name="Chapple C."/>
            <person name="Cheng C."/>
            <person name="Correa L.G."/>
            <person name="Dacre M."/>
            <person name="DeBarry J."/>
            <person name="Dreyer I."/>
            <person name="Elias M."/>
            <person name="Engstrom E.M."/>
            <person name="Estelle M."/>
            <person name="Feng L."/>
            <person name="Finet C."/>
            <person name="Floyd S.K."/>
            <person name="Frommer W.B."/>
            <person name="Fujita T."/>
            <person name="Gramzow L."/>
            <person name="Gutensohn M."/>
            <person name="Harholt J."/>
            <person name="Hattori M."/>
            <person name="Heyl A."/>
            <person name="Hirai T."/>
            <person name="Hiwatashi Y."/>
            <person name="Ishikawa M."/>
            <person name="Iwata M."/>
            <person name="Karol K.G."/>
            <person name="Koehler B."/>
            <person name="Kolukisaoglu U."/>
            <person name="Kubo M."/>
            <person name="Kurata T."/>
            <person name="Lalonde S."/>
            <person name="Li K."/>
            <person name="Li Y."/>
            <person name="Litt A."/>
            <person name="Lyons E."/>
            <person name="Manning G."/>
            <person name="Maruyama T."/>
            <person name="Michael T.P."/>
            <person name="Mikami K."/>
            <person name="Miyazaki S."/>
            <person name="Morinaga S."/>
            <person name="Murata T."/>
            <person name="Mueller-Roeber B."/>
            <person name="Nelson D.R."/>
            <person name="Obara M."/>
            <person name="Oguri Y."/>
            <person name="Olmstead R.G."/>
            <person name="Onodera N."/>
            <person name="Petersen B.L."/>
            <person name="Pils B."/>
            <person name="Prigge M."/>
            <person name="Rensing S.A."/>
            <person name="Riano-Pachon D.M."/>
            <person name="Roberts A.W."/>
            <person name="Sato Y."/>
            <person name="Scheller H.V."/>
            <person name="Schulz B."/>
            <person name="Schulz C."/>
            <person name="Shakirov E.V."/>
            <person name="Shibagaki N."/>
            <person name="Shinohara N."/>
            <person name="Shippen D.E."/>
            <person name="Soerensen I."/>
            <person name="Sotooka R."/>
            <person name="Sugimoto N."/>
            <person name="Sugita M."/>
            <person name="Sumikawa N."/>
            <person name="Tanurdzic M."/>
            <person name="Theissen G."/>
            <person name="Ulvskov P."/>
            <person name="Wakazuki S."/>
            <person name="Weng J.K."/>
            <person name="Willats W.W."/>
            <person name="Wipf D."/>
            <person name="Wolf P.G."/>
            <person name="Yang L."/>
            <person name="Zimmer A.D."/>
            <person name="Zhu Q."/>
            <person name="Mitros T."/>
            <person name="Hellsten U."/>
            <person name="Loque D."/>
            <person name="Otillar R."/>
            <person name="Salamov A."/>
            <person name="Schmutz J."/>
            <person name="Shapiro H."/>
            <person name="Lindquist E."/>
            <person name="Lucas S."/>
            <person name="Rokhsar D."/>
            <person name="Grigoriev I.V."/>
        </authorList>
    </citation>
    <scope>NUCLEOTIDE SEQUENCE [LARGE SCALE GENOMIC DNA]</scope>
</reference>
<accession>D8RZB1</accession>
<dbReference type="AlphaFoldDB" id="D8RZB1"/>
<dbReference type="Proteomes" id="UP000001514">
    <property type="component" value="Unassembled WGS sequence"/>
</dbReference>
<dbReference type="STRING" id="88036.D8RZB1"/>
<sequence>MSKFLADQAQEATLRCQEAEEKLRDVNAKLAAAQSELVEKENHVKQHAKVAEEAVTGWEKAEEETASTKLQLETLSRRKEELEGKVSQLDSTLKESHRSSQRAKDDHERRMQEMVAKKNKECERIRAELEARVAEVGHRLLESTAESKVLVATLQEKMRSIAELSEARSKAEAEIGVLNIRLENMDKDNLSLQYEIQVLNKQLQIRNDEKDYCKREADAAHKQHLDGVKKIQVLEAECQRLRSLVRRKLPGPAAVAQMKQEVDSWGRE</sequence>
<keyword evidence="6" id="KW-1185">Reference proteome</keyword>
<protein>
    <submittedName>
        <fullName evidence="5">Uncharacterized protein</fullName>
    </submittedName>
</protein>
<evidence type="ECO:0000256" key="3">
    <source>
        <dbReference type="SAM" id="Coils"/>
    </source>
</evidence>
<evidence type="ECO:0000256" key="4">
    <source>
        <dbReference type="SAM" id="MobiDB-lite"/>
    </source>
</evidence>
<evidence type="ECO:0000256" key="1">
    <source>
        <dbReference type="ARBA" id="ARBA00005921"/>
    </source>
</evidence>
<feature type="non-terminal residue" evidence="5">
    <location>
        <position position="268"/>
    </location>
</feature>
<evidence type="ECO:0000313" key="5">
    <source>
        <dbReference type="EMBL" id="EFJ22580.1"/>
    </source>
</evidence>